<dbReference type="EMBL" id="VUOD01000013">
    <property type="protein sequence ID" value="KAA2283961.1"/>
    <property type="molecule type" value="Genomic_DNA"/>
</dbReference>
<reference evidence="1 2" key="1">
    <citation type="submission" date="2019-09" db="EMBL/GenBank/DDBJ databases">
        <title>Arenimonas chukotkensis sp. nov., a bacterium isolated from Chukotka hot spring, Arctic region, Russia.</title>
        <authorList>
            <person name="Zayulina K.S."/>
            <person name="Prokofeva M.I."/>
            <person name="Elcheninov A.G."/>
            <person name="Novikov A."/>
            <person name="Kochetkova T.V."/>
            <person name="Kublanov I.V."/>
        </authorList>
    </citation>
    <scope>NUCLEOTIDE SEQUENCE [LARGE SCALE GENOMIC DNA]</scope>
    <source>
        <strain evidence="1 2">3729k</strain>
    </source>
</reference>
<dbReference type="AlphaFoldDB" id="A0A5B2Z9S1"/>
<proteinExistence type="predicted"/>
<sequence>MQVRHAHPDRPGYVWVEDGQLSAGWVPMDLIDTNAGRPTAKAEYCSAELSVQPGDSVRLIWEDPAHGACWCEDRHSERGWVRNECLRFESSEG</sequence>
<dbReference type="Proteomes" id="UP000322165">
    <property type="component" value="Unassembled WGS sequence"/>
</dbReference>
<evidence type="ECO:0000313" key="2">
    <source>
        <dbReference type="Proteomes" id="UP000322165"/>
    </source>
</evidence>
<name>A0A5B2Z9S1_9GAMM</name>
<evidence type="ECO:0000313" key="1">
    <source>
        <dbReference type="EMBL" id="KAA2283961.1"/>
    </source>
</evidence>
<keyword evidence="2" id="KW-1185">Reference proteome</keyword>
<evidence type="ECO:0008006" key="3">
    <source>
        <dbReference type="Google" id="ProtNLM"/>
    </source>
</evidence>
<reference evidence="1 2" key="2">
    <citation type="submission" date="2019-09" db="EMBL/GenBank/DDBJ databases">
        <authorList>
            <person name="Mazur A."/>
        </authorList>
    </citation>
    <scope>NUCLEOTIDE SEQUENCE [LARGE SCALE GENOMIC DNA]</scope>
    <source>
        <strain evidence="1 2">3729k</strain>
    </source>
</reference>
<accession>A0A5B2Z9S1</accession>
<gene>
    <name evidence="1" type="ORF">F0415_11695</name>
</gene>
<protein>
    <recommendedName>
        <fullName evidence="3">SH3 domain-containing protein</fullName>
    </recommendedName>
</protein>
<comment type="caution">
    <text evidence="1">The sequence shown here is derived from an EMBL/GenBank/DDBJ whole genome shotgun (WGS) entry which is preliminary data.</text>
</comment>
<organism evidence="1 2">
    <name type="scientific">Arenimonas fontis</name>
    <dbReference type="NCBI Taxonomy" id="2608255"/>
    <lineage>
        <taxon>Bacteria</taxon>
        <taxon>Pseudomonadati</taxon>
        <taxon>Pseudomonadota</taxon>
        <taxon>Gammaproteobacteria</taxon>
        <taxon>Lysobacterales</taxon>
        <taxon>Lysobacteraceae</taxon>
        <taxon>Arenimonas</taxon>
    </lineage>
</organism>